<evidence type="ECO:0000313" key="8">
    <source>
        <dbReference type="EMBL" id="GGJ14579.1"/>
    </source>
</evidence>
<keyword evidence="9" id="KW-1185">Reference proteome</keyword>
<dbReference type="Gene3D" id="1.10.1740.10">
    <property type="match status" value="1"/>
</dbReference>
<reference evidence="8" key="1">
    <citation type="journal article" date="2014" name="Int. J. Syst. Evol. Microbiol.">
        <title>Complete genome sequence of Corynebacterium casei LMG S-19264T (=DSM 44701T), isolated from a smear-ripened cheese.</title>
        <authorList>
            <consortium name="US DOE Joint Genome Institute (JGI-PGF)"/>
            <person name="Walter F."/>
            <person name="Albersmeier A."/>
            <person name="Kalinowski J."/>
            <person name="Ruckert C."/>
        </authorList>
    </citation>
    <scope>NUCLEOTIDE SEQUENCE</scope>
    <source>
        <strain evidence="8">CGMCC 1.3617</strain>
    </source>
</reference>
<dbReference type="GO" id="GO:0006352">
    <property type="term" value="P:DNA-templated transcription initiation"/>
    <property type="evidence" value="ECO:0007669"/>
    <property type="project" value="InterPro"/>
</dbReference>
<dbReference type="InterPro" id="IPR013324">
    <property type="entry name" value="RNA_pol_sigma_r3/r4-like"/>
</dbReference>
<dbReference type="CDD" id="cd06171">
    <property type="entry name" value="Sigma70_r4"/>
    <property type="match status" value="1"/>
</dbReference>
<dbReference type="InterPro" id="IPR013325">
    <property type="entry name" value="RNA_pol_sigma_r2"/>
</dbReference>
<sequence>MQPGDRADRLFDMSTHTEIPDQTVVMSNAGPSFHDALVALLPKLRVQALSLTRNRADADDLVQAAVTNALAAQASFAPGTNFGAWMYRILRNRFISDRRRRRETIDMDDAPAEAFARPASQEDSLALGELRTEMEKLPADQRAALVMVTVQGMSYEEVAAAMGCAVGTAKCRVFRARCTLEARLMGEPERGDNAKRRRGAGPVTSASRSVSRDARRADQAPPTVRHGM</sequence>
<name>A0A917KI60_9PROT</name>
<organism evidence="8 9">
    <name type="scientific">Neoroseomonas lacus</name>
    <dbReference type="NCBI Taxonomy" id="287609"/>
    <lineage>
        <taxon>Bacteria</taxon>
        <taxon>Pseudomonadati</taxon>
        <taxon>Pseudomonadota</taxon>
        <taxon>Alphaproteobacteria</taxon>
        <taxon>Acetobacterales</taxon>
        <taxon>Acetobacteraceae</taxon>
        <taxon>Neoroseomonas</taxon>
    </lineage>
</organism>
<evidence type="ECO:0000256" key="5">
    <source>
        <dbReference type="SAM" id="MobiDB-lite"/>
    </source>
</evidence>
<dbReference type="PANTHER" id="PTHR43133">
    <property type="entry name" value="RNA POLYMERASE ECF-TYPE SIGMA FACTO"/>
    <property type="match status" value="1"/>
</dbReference>
<feature type="domain" description="RNA polymerase sigma-70 region 2" evidence="6">
    <location>
        <begin position="40"/>
        <end position="102"/>
    </location>
</feature>
<proteinExistence type="inferred from homology"/>
<feature type="region of interest" description="Disordered" evidence="5">
    <location>
        <begin position="189"/>
        <end position="228"/>
    </location>
</feature>
<dbReference type="SUPFAM" id="SSF88659">
    <property type="entry name" value="Sigma3 and sigma4 domains of RNA polymerase sigma factors"/>
    <property type="match status" value="1"/>
</dbReference>
<keyword evidence="2" id="KW-0805">Transcription regulation</keyword>
<dbReference type="Gene3D" id="1.10.10.10">
    <property type="entry name" value="Winged helix-like DNA-binding domain superfamily/Winged helix DNA-binding domain"/>
    <property type="match status" value="1"/>
</dbReference>
<dbReference type="InterPro" id="IPR014284">
    <property type="entry name" value="RNA_pol_sigma-70_dom"/>
</dbReference>
<evidence type="ECO:0000256" key="3">
    <source>
        <dbReference type="ARBA" id="ARBA00023082"/>
    </source>
</evidence>
<evidence type="ECO:0000259" key="6">
    <source>
        <dbReference type="Pfam" id="PF04542"/>
    </source>
</evidence>
<evidence type="ECO:0000259" key="7">
    <source>
        <dbReference type="Pfam" id="PF08281"/>
    </source>
</evidence>
<dbReference type="Proteomes" id="UP000661507">
    <property type="component" value="Unassembled WGS sequence"/>
</dbReference>
<dbReference type="InterPro" id="IPR036388">
    <property type="entry name" value="WH-like_DNA-bd_sf"/>
</dbReference>
<dbReference type="GO" id="GO:0003677">
    <property type="term" value="F:DNA binding"/>
    <property type="evidence" value="ECO:0007669"/>
    <property type="project" value="InterPro"/>
</dbReference>
<dbReference type="Pfam" id="PF04542">
    <property type="entry name" value="Sigma70_r2"/>
    <property type="match status" value="1"/>
</dbReference>
<dbReference type="InterPro" id="IPR013249">
    <property type="entry name" value="RNA_pol_sigma70_r4_t2"/>
</dbReference>
<protein>
    <recommendedName>
        <fullName evidence="10">Sigma-70 family RNA polymerase sigma factor</fullName>
    </recommendedName>
</protein>
<dbReference type="EMBL" id="BMKW01000005">
    <property type="protein sequence ID" value="GGJ14579.1"/>
    <property type="molecule type" value="Genomic_DNA"/>
</dbReference>
<dbReference type="NCBIfam" id="TIGR02937">
    <property type="entry name" value="sigma70-ECF"/>
    <property type="match status" value="1"/>
</dbReference>
<dbReference type="Pfam" id="PF08281">
    <property type="entry name" value="Sigma70_r4_2"/>
    <property type="match status" value="1"/>
</dbReference>
<dbReference type="SUPFAM" id="SSF88946">
    <property type="entry name" value="Sigma2 domain of RNA polymerase sigma factors"/>
    <property type="match status" value="1"/>
</dbReference>
<reference evidence="8" key="2">
    <citation type="submission" date="2020-09" db="EMBL/GenBank/DDBJ databases">
        <authorList>
            <person name="Sun Q."/>
            <person name="Zhou Y."/>
        </authorList>
    </citation>
    <scope>NUCLEOTIDE SEQUENCE</scope>
    <source>
        <strain evidence="8">CGMCC 1.3617</strain>
    </source>
</reference>
<evidence type="ECO:0008006" key="10">
    <source>
        <dbReference type="Google" id="ProtNLM"/>
    </source>
</evidence>
<dbReference type="InterPro" id="IPR039425">
    <property type="entry name" value="RNA_pol_sigma-70-like"/>
</dbReference>
<accession>A0A917KI60</accession>
<evidence type="ECO:0000256" key="1">
    <source>
        <dbReference type="ARBA" id="ARBA00010641"/>
    </source>
</evidence>
<evidence type="ECO:0000256" key="2">
    <source>
        <dbReference type="ARBA" id="ARBA00023015"/>
    </source>
</evidence>
<dbReference type="AlphaFoldDB" id="A0A917KI60"/>
<evidence type="ECO:0000313" key="9">
    <source>
        <dbReference type="Proteomes" id="UP000661507"/>
    </source>
</evidence>
<keyword evidence="4" id="KW-0804">Transcription</keyword>
<comment type="caution">
    <text evidence="8">The sequence shown here is derived from an EMBL/GenBank/DDBJ whole genome shotgun (WGS) entry which is preliminary data.</text>
</comment>
<evidence type="ECO:0000256" key="4">
    <source>
        <dbReference type="ARBA" id="ARBA00023163"/>
    </source>
</evidence>
<dbReference type="GO" id="GO:0016987">
    <property type="term" value="F:sigma factor activity"/>
    <property type="evidence" value="ECO:0007669"/>
    <property type="project" value="UniProtKB-KW"/>
</dbReference>
<feature type="domain" description="RNA polymerase sigma factor 70 region 4 type 2" evidence="7">
    <location>
        <begin position="128"/>
        <end position="177"/>
    </location>
</feature>
<dbReference type="PANTHER" id="PTHR43133:SF25">
    <property type="entry name" value="RNA POLYMERASE SIGMA FACTOR RFAY-RELATED"/>
    <property type="match status" value="1"/>
</dbReference>
<comment type="similarity">
    <text evidence="1">Belongs to the sigma-70 factor family. ECF subfamily.</text>
</comment>
<dbReference type="InterPro" id="IPR007627">
    <property type="entry name" value="RNA_pol_sigma70_r2"/>
</dbReference>
<gene>
    <name evidence="8" type="ORF">GCM10011320_22310</name>
</gene>
<keyword evidence="3" id="KW-0731">Sigma factor</keyword>